<dbReference type="Pfam" id="PF20066">
    <property type="entry name" value="Glyoxalase_8"/>
    <property type="match status" value="1"/>
</dbReference>
<dbReference type="InterPro" id="IPR029068">
    <property type="entry name" value="Glyas_Bleomycin-R_OHBP_Dase"/>
</dbReference>
<proteinExistence type="predicted"/>
<dbReference type="RefSeq" id="WP_378973782.1">
    <property type="nucleotide sequence ID" value="NZ_JBHSWN010000001.1"/>
</dbReference>
<feature type="domain" description="Glyoxalase-related protein" evidence="2">
    <location>
        <begin position="6"/>
        <end position="56"/>
    </location>
</feature>
<dbReference type="Pfam" id="PF19581">
    <property type="entry name" value="Glyoxalase_7"/>
    <property type="match status" value="1"/>
</dbReference>
<protein>
    <submittedName>
        <fullName evidence="3">Glyoxalase superfamily protein</fullName>
    </submittedName>
</protein>
<dbReference type="CDD" id="cd08349">
    <property type="entry name" value="BLMA_like"/>
    <property type="match status" value="1"/>
</dbReference>
<dbReference type="InterPro" id="IPR045517">
    <property type="entry name" value="Glyoxalase_8"/>
</dbReference>
<keyword evidence="4" id="KW-1185">Reference proteome</keyword>
<evidence type="ECO:0000259" key="2">
    <source>
        <dbReference type="Pfam" id="PF20066"/>
    </source>
</evidence>
<reference evidence="4" key="1">
    <citation type="journal article" date="2019" name="Int. J. Syst. Evol. Microbiol.">
        <title>The Global Catalogue of Microorganisms (GCM) 10K type strain sequencing project: providing services to taxonomists for standard genome sequencing and annotation.</title>
        <authorList>
            <consortium name="The Broad Institute Genomics Platform"/>
            <consortium name="The Broad Institute Genome Sequencing Center for Infectious Disease"/>
            <person name="Wu L."/>
            <person name="Ma J."/>
        </authorList>
    </citation>
    <scope>NUCLEOTIDE SEQUENCE [LARGE SCALE GENOMIC DNA]</scope>
    <source>
        <strain evidence="4">CCUG 48316</strain>
    </source>
</reference>
<gene>
    <name evidence="3" type="ORF">ACFQE0_22840</name>
</gene>
<dbReference type="Proteomes" id="UP001596292">
    <property type="component" value="Unassembled WGS sequence"/>
</dbReference>
<dbReference type="Gene3D" id="3.10.180.10">
    <property type="entry name" value="2,3-Dihydroxybiphenyl 1,2-Dioxygenase, domain 1"/>
    <property type="match status" value="1"/>
</dbReference>
<dbReference type="EMBL" id="JBHSWN010000001">
    <property type="protein sequence ID" value="MFC6792164.1"/>
    <property type="molecule type" value="Genomic_DNA"/>
</dbReference>
<keyword evidence="1" id="KW-0046">Antibiotic resistance</keyword>
<evidence type="ECO:0000313" key="4">
    <source>
        <dbReference type="Proteomes" id="UP001596292"/>
    </source>
</evidence>
<accession>A0ABW2BR40</accession>
<sequence length="182" mass="20162">MTTVDQAKAKAKAMAKRLRVALAARNLAVPHATALELVAAGLGHDDWNTACSALDRPAEIGPRFVEAIPILRIFDEAKAREFYCGFLGFEAGFEHRFEPGLPLYMEVARAGLRLHLSEHHGDASPGSAVFVPMRGVHAYHRELIDKRYGYARPGVDQAPWGDVLEVPDPFGNRLRFCERRDG</sequence>
<name>A0ABW2BR40_9HYPH</name>
<dbReference type="SUPFAM" id="SSF54593">
    <property type="entry name" value="Glyoxalase/Bleomycin resistance protein/Dihydroxybiphenyl dioxygenase"/>
    <property type="match status" value="1"/>
</dbReference>
<evidence type="ECO:0000313" key="3">
    <source>
        <dbReference type="EMBL" id="MFC6792164.1"/>
    </source>
</evidence>
<comment type="caution">
    <text evidence="3">The sequence shown here is derived from an EMBL/GenBank/DDBJ whole genome shotgun (WGS) entry which is preliminary data.</text>
</comment>
<dbReference type="InterPro" id="IPR000335">
    <property type="entry name" value="Bleomycin-R"/>
</dbReference>
<evidence type="ECO:0000256" key="1">
    <source>
        <dbReference type="ARBA" id="ARBA00023251"/>
    </source>
</evidence>
<organism evidence="3 4">
    <name type="scientific">Methylobacterium komagatae</name>
    <dbReference type="NCBI Taxonomy" id="374425"/>
    <lineage>
        <taxon>Bacteria</taxon>
        <taxon>Pseudomonadati</taxon>
        <taxon>Pseudomonadota</taxon>
        <taxon>Alphaproteobacteria</taxon>
        <taxon>Hyphomicrobiales</taxon>
        <taxon>Methylobacteriaceae</taxon>
        <taxon>Methylobacterium</taxon>
    </lineage>
</organism>